<keyword evidence="4 8" id="KW-0028">Amino-acid biosynthesis</keyword>
<gene>
    <name evidence="8 10" type="primary">dapF</name>
    <name evidence="10" type="ORF">PCLFYP37_00194</name>
</gene>
<sequence length="275" mass="29987">MKIEFTKMHGAGNDYIYVNTLKYPLVQPETFAKEWSKPHTGIGSDGLVLIGPSEKGDFSMRIFNADGSEAMMCGNASRCVGKYLYEYGLTDKKEIALETPSGIKTLYLHLQGENVDSVTVDMGAPRDIRTVDLGNGYLFREGTAVNMGNPHLVIFTHDVSAIDLLSEGPAMEHHPLFPNRVNVEFAQILPDGNIRMRVWERGSGITQACGTGACATAVAAAFTGRGKGKTDIIMDGGTLTIEYQPQNNRVLMTGPATKVFDGTINIDKNNIALWH</sequence>
<keyword evidence="6 8" id="KW-0413">Isomerase</keyword>
<feature type="active site" evidence="9">
    <location>
        <position position="73"/>
    </location>
</feature>
<comment type="similarity">
    <text evidence="2 8">Belongs to the diaminopimelate epimerase family.</text>
</comment>
<dbReference type="GO" id="GO:0005829">
    <property type="term" value="C:cytosol"/>
    <property type="evidence" value="ECO:0007669"/>
    <property type="project" value="TreeGrafter"/>
</dbReference>
<comment type="function">
    <text evidence="8">Catalyzes the stereoinversion of LL-2,6-diaminopimelate (L,L-DAP) to meso-diaminopimelate (meso-DAP), a precursor of L-lysine and an essential component of the bacterial peptidoglycan.</text>
</comment>
<feature type="active site" description="Proton donor" evidence="8">
    <location>
        <position position="73"/>
    </location>
</feature>
<dbReference type="EC" id="5.1.1.7" evidence="3 8"/>
<evidence type="ECO:0000256" key="2">
    <source>
        <dbReference type="ARBA" id="ARBA00010219"/>
    </source>
</evidence>
<evidence type="ECO:0000256" key="1">
    <source>
        <dbReference type="ARBA" id="ARBA00005196"/>
    </source>
</evidence>
<feature type="binding site" evidence="8">
    <location>
        <begin position="200"/>
        <end position="201"/>
    </location>
    <ligand>
        <name>substrate</name>
    </ligand>
</feature>
<dbReference type="NCBIfam" id="TIGR00652">
    <property type="entry name" value="DapF"/>
    <property type="match status" value="1"/>
</dbReference>
<dbReference type="PROSITE" id="PS01326">
    <property type="entry name" value="DAP_EPIMERASE"/>
    <property type="match status" value="1"/>
</dbReference>
<evidence type="ECO:0000256" key="8">
    <source>
        <dbReference type="HAMAP-Rule" id="MF_00197"/>
    </source>
</evidence>
<evidence type="ECO:0000256" key="3">
    <source>
        <dbReference type="ARBA" id="ARBA00013080"/>
    </source>
</evidence>
<comment type="pathway">
    <text evidence="1 8">Amino-acid biosynthesis; L-lysine biosynthesis via DAP pathway; DL-2,6-diaminopimelate from LL-2,6-diaminopimelate: step 1/1.</text>
</comment>
<evidence type="ECO:0000256" key="5">
    <source>
        <dbReference type="ARBA" id="ARBA00023154"/>
    </source>
</evidence>
<feature type="binding site" evidence="8">
    <location>
        <position position="64"/>
    </location>
    <ligand>
        <name>substrate</name>
    </ligand>
</feature>
<proteinExistence type="inferred from homology"/>
<feature type="site" description="Could be important to modulate the pK values of the two catalytic cysteine residues" evidence="8">
    <location>
        <position position="200"/>
    </location>
</feature>
<protein>
    <recommendedName>
        <fullName evidence="3 8">Diaminopimelate epimerase</fullName>
        <shortName evidence="8">DAP epimerase</shortName>
        <ecNumber evidence="3 8">5.1.1.7</ecNumber>
    </recommendedName>
    <alternativeName>
        <fullName evidence="8">PLP-independent amino acid racemase</fullName>
    </alternativeName>
</protein>
<feature type="binding site" evidence="8">
    <location>
        <begin position="74"/>
        <end position="75"/>
    </location>
    <ligand>
        <name>substrate</name>
    </ligand>
</feature>
<feature type="active site" description="Proton acceptor" evidence="8">
    <location>
        <position position="209"/>
    </location>
</feature>
<dbReference type="PANTHER" id="PTHR31689:SF0">
    <property type="entry name" value="DIAMINOPIMELATE EPIMERASE"/>
    <property type="match status" value="1"/>
</dbReference>
<dbReference type="Gene3D" id="3.10.310.10">
    <property type="entry name" value="Diaminopimelate Epimerase, Chain A, domain 1"/>
    <property type="match status" value="2"/>
</dbReference>
<evidence type="ECO:0000256" key="4">
    <source>
        <dbReference type="ARBA" id="ARBA00022605"/>
    </source>
</evidence>
<comment type="caution">
    <text evidence="8">Lacks conserved residue(s) required for the propagation of feature annotation.</text>
</comment>
<feature type="binding site" evidence="8">
    <location>
        <position position="182"/>
    </location>
    <ligand>
        <name>substrate</name>
    </ligand>
</feature>
<dbReference type="InterPro" id="IPR018510">
    <property type="entry name" value="DAP_epimerase_AS"/>
</dbReference>
<dbReference type="GO" id="GO:0008837">
    <property type="term" value="F:diaminopimelate epimerase activity"/>
    <property type="evidence" value="ECO:0007669"/>
    <property type="project" value="UniProtKB-UniRule"/>
</dbReference>
<dbReference type="UniPathway" id="UPA00034">
    <property type="reaction ID" value="UER00025"/>
</dbReference>
<reference evidence="10" key="1">
    <citation type="submission" date="2019-11" db="EMBL/GenBank/DDBJ databases">
        <authorList>
            <person name="Feng L."/>
        </authorList>
    </citation>
    <scope>NUCLEOTIDE SEQUENCE</scope>
    <source>
        <strain evidence="10">PclaraLFYP37</strain>
    </source>
</reference>
<dbReference type="SUPFAM" id="SSF54506">
    <property type="entry name" value="Diaminopimelate epimerase-like"/>
    <property type="match status" value="2"/>
</dbReference>
<dbReference type="HAMAP" id="MF_00197">
    <property type="entry name" value="DAP_epimerase"/>
    <property type="match status" value="1"/>
</dbReference>
<organism evidence="10">
    <name type="scientific">Paraprevotella clara</name>
    <dbReference type="NCBI Taxonomy" id="454154"/>
    <lineage>
        <taxon>Bacteria</taxon>
        <taxon>Pseudomonadati</taxon>
        <taxon>Bacteroidota</taxon>
        <taxon>Bacteroidia</taxon>
        <taxon>Bacteroidales</taxon>
        <taxon>Prevotellaceae</taxon>
        <taxon>Paraprevotella</taxon>
    </lineage>
</organism>
<dbReference type="EMBL" id="CACRUT010000023">
    <property type="protein sequence ID" value="VYU54903.1"/>
    <property type="molecule type" value="Genomic_DNA"/>
</dbReference>
<feature type="binding site" evidence="8">
    <location>
        <position position="149"/>
    </location>
    <ligand>
        <name>substrate</name>
    </ligand>
</feature>
<evidence type="ECO:0000256" key="7">
    <source>
        <dbReference type="ARBA" id="ARBA00051712"/>
    </source>
</evidence>
<accession>A0A6N3FTW9</accession>
<keyword evidence="5 8" id="KW-0457">Lysine biosynthesis</keyword>
<dbReference type="InterPro" id="IPR001653">
    <property type="entry name" value="DAP_epimerase_DapF"/>
</dbReference>
<evidence type="ECO:0000313" key="10">
    <source>
        <dbReference type="EMBL" id="VYU54903.1"/>
    </source>
</evidence>
<dbReference type="RefSeq" id="WP_412442376.1">
    <property type="nucleotide sequence ID" value="NZ_CACRUT010000023.1"/>
</dbReference>
<comment type="subunit">
    <text evidence="8">Homodimer.</text>
</comment>
<feature type="binding site" evidence="8">
    <location>
        <begin position="210"/>
        <end position="211"/>
    </location>
    <ligand>
        <name>substrate</name>
    </ligand>
</feature>
<evidence type="ECO:0000256" key="9">
    <source>
        <dbReference type="PROSITE-ProRule" id="PRU10125"/>
    </source>
</evidence>
<dbReference type="AlphaFoldDB" id="A0A6N3FTW9"/>
<dbReference type="GO" id="GO:0009089">
    <property type="term" value="P:lysine biosynthetic process via diaminopimelate"/>
    <property type="evidence" value="ECO:0007669"/>
    <property type="project" value="UniProtKB-UniRule"/>
</dbReference>
<dbReference type="PANTHER" id="PTHR31689">
    <property type="entry name" value="DIAMINOPIMELATE EPIMERASE, CHLOROPLASTIC"/>
    <property type="match status" value="1"/>
</dbReference>
<comment type="catalytic activity">
    <reaction evidence="7 8">
        <text>(2S,6S)-2,6-diaminopimelate = meso-2,6-diaminopimelate</text>
        <dbReference type="Rhea" id="RHEA:15393"/>
        <dbReference type="ChEBI" id="CHEBI:57609"/>
        <dbReference type="ChEBI" id="CHEBI:57791"/>
        <dbReference type="EC" id="5.1.1.7"/>
    </reaction>
</comment>
<name>A0A6N3FTW9_9BACT</name>
<evidence type="ECO:0000256" key="6">
    <source>
        <dbReference type="ARBA" id="ARBA00023235"/>
    </source>
</evidence>
<feature type="binding site" evidence="8">
    <location>
        <position position="13"/>
    </location>
    <ligand>
        <name>substrate</name>
    </ligand>
</feature>
<keyword evidence="8" id="KW-0963">Cytoplasm</keyword>
<comment type="subcellular location">
    <subcellularLocation>
        <location evidence="8">Cytoplasm</location>
    </subcellularLocation>
</comment>
<feature type="site" description="Could be important to modulate the pK values of the two catalytic cysteine residues" evidence="8">
    <location>
        <position position="151"/>
    </location>
</feature>
<dbReference type="Pfam" id="PF01678">
    <property type="entry name" value="DAP_epimerase"/>
    <property type="match status" value="2"/>
</dbReference>